<dbReference type="PANTHER" id="PTHR31672:SF13">
    <property type="entry name" value="F-BOX PROTEIN CPR30-LIKE"/>
    <property type="match status" value="1"/>
</dbReference>
<dbReference type="Gene3D" id="1.20.1280.50">
    <property type="match status" value="1"/>
</dbReference>
<dbReference type="Proteomes" id="UP001604336">
    <property type="component" value="Unassembled WGS sequence"/>
</dbReference>
<gene>
    <name evidence="2" type="ORF">Adt_09889</name>
</gene>
<organism evidence="2 3">
    <name type="scientific">Abeliophyllum distichum</name>
    <dbReference type="NCBI Taxonomy" id="126358"/>
    <lineage>
        <taxon>Eukaryota</taxon>
        <taxon>Viridiplantae</taxon>
        <taxon>Streptophyta</taxon>
        <taxon>Embryophyta</taxon>
        <taxon>Tracheophyta</taxon>
        <taxon>Spermatophyta</taxon>
        <taxon>Magnoliopsida</taxon>
        <taxon>eudicotyledons</taxon>
        <taxon>Gunneridae</taxon>
        <taxon>Pentapetalae</taxon>
        <taxon>asterids</taxon>
        <taxon>lamiids</taxon>
        <taxon>Lamiales</taxon>
        <taxon>Oleaceae</taxon>
        <taxon>Forsythieae</taxon>
        <taxon>Abeliophyllum</taxon>
    </lineage>
</organism>
<keyword evidence="3" id="KW-1185">Reference proteome</keyword>
<dbReference type="AlphaFoldDB" id="A0ABD1UIF5"/>
<accession>A0ABD1UIF5</accession>
<dbReference type="InterPro" id="IPR050796">
    <property type="entry name" value="SCF_F-box_component"/>
</dbReference>
<dbReference type="Pfam" id="PF00646">
    <property type="entry name" value="F-box"/>
    <property type="match status" value="1"/>
</dbReference>
<dbReference type="InterPro" id="IPR011043">
    <property type="entry name" value="Gal_Oxase/kelch_b-propeller"/>
</dbReference>
<dbReference type="SUPFAM" id="SSF50965">
    <property type="entry name" value="Galactose oxidase, central domain"/>
    <property type="match status" value="1"/>
</dbReference>
<dbReference type="SMART" id="SM00256">
    <property type="entry name" value="FBOX"/>
    <property type="match status" value="1"/>
</dbReference>
<protein>
    <submittedName>
        <fullName evidence="2">F-box protein</fullName>
    </submittedName>
</protein>
<name>A0ABD1UIF5_9LAMI</name>
<dbReference type="InterPro" id="IPR017451">
    <property type="entry name" value="F-box-assoc_interact_dom"/>
</dbReference>
<reference evidence="3" key="1">
    <citation type="submission" date="2024-07" db="EMBL/GenBank/DDBJ databases">
        <title>Two chromosome-level genome assemblies of Korean endemic species Abeliophyllum distichum and Forsythia ovata (Oleaceae).</title>
        <authorList>
            <person name="Jang H."/>
        </authorList>
    </citation>
    <scope>NUCLEOTIDE SEQUENCE [LARGE SCALE GENOMIC DNA]</scope>
</reference>
<dbReference type="InterPro" id="IPR013187">
    <property type="entry name" value="F-box-assoc_dom_typ3"/>
</dbReference>
<evidence type="ECO:0000259" key="1">
    <source>
        <dbReference type="PROSITE" id="PS50181"/>
    </source>
</evidence>
<evidence type="ECO:0000313" key="3">
    <source>
        <dbReference type="Proteomes" id="UP001604336"/>
    </source>
</evidence>
<dbReference type="PANTHER" id="PTHR31672">
    <property type="entry name" value="BNACNNG10540D PROTEIN"/>
    <property type="match status" value="1"/>
</dbReference>
<dbReference type="PROSITE" id="PS50181">
    <property type="entry name" value="FBOX"/>
    <property type="match status" value="1"/>
</dbReference>
<dbReference type="Pfam" id="PF08268">
    <property type="entry name" value="FBA_3"/>
    <property type="match status" value="1"/>
</dbReference>
<proteinExistence type="predicted"/>
<dbReference type="SUPFAM" id="SSF81383">
    <property type="entry name" value="F-box domain"/>
    <property type="match status" value="1"/>
</dbReference>
<dbReference type="EMBL" id="JBFOLK010000003">
    <property type="protein sequence ID" value="KAL2524835.1"/>
    <property type="molecule type" value="Genomic_DNA"/>
</dbReference>
<comment type="caution">
    <text evidence="2">The sequence shown here is derived from an EMBL/GenBank/DDBJ whole genome shotgun (WGS) entry which is preliminary data.</text>
</comment>
<evidence type="ECO:0000313" key="2">
    <source>
        <dbReference type="EMBL" id="KAL2524835.1"/>
    </source>
</evidence>
<sequence length="430" mass="49733">MDFHREFKKRNCNKEEDKPTNWLSCLPHEIVLDILSRLPIKSVFQFRFACRSWHLLSHDPHLDSMHMSRAQIDQRLCLIFHCDYPIRNQLHFVEFSDVDDYEIVRKIDTPFASSMPEFSVIGSCNGLLCLVDSLLASSIYIYNPFTRNYKVLPKSIEFQDQIVIFGFGFHPVTKEYKVIKIVYYPSAYNLDNPRHFRRLTYNNSRRSGVQIYNLYTNEWRSIGEAPYRLEKTSSPGVLVSGRLHWMSQCGKFNGRRDRIIVSFDLSDDSFKKIPKPDSGALRSWLSSYVAVLGGCLCAFVPLPPGNGAMDIWVMKEYGVQDSWVKEYTIGPNYSPGCIGPEFRKSYSIWRNYLSGKLVRILCLLKNGEILLEYKGGSLVSFNPDSGMFKNHTFQGMPRLFRTTIHVGSFNPATPDNDRRIRLVTRSATYL</sequence>
<dbReference type="InterPro" id="IPR001810">
    <property type="entry name" value="F-box_dom"/>
</dbReference>
<dbReference type="InterPro" id="IPR036047">
    <property type="entry name" value="F-box-like_dom_sf"/>
</dbReference>
<dbReference type="NCBIfam" id="TIGR01640">
    <property type="entry name" value="F_box_assoc_1"/>
    <property type="match status" value="1"/>
</dbReference>
<feature type="domain" description="F-box" evidence="1">
    <location>
        <begin position="20"/>
        <end position="65"/>
    </location>
</feature>